<dbReference type="InterPro" id="IPR001841">
    <property type="entry name" value="Znf_RING"/>
</dbReference>
<reference evidence="4" key="1">
    <citation type="submission" date="2021-12" db="EMBL/GenBank/DDBJ databases">
        <authorList>
            <person name="Zaccaron A."/>
            <person name="Stergiopoulos I."/>
        </authorList>
    </citation>
    <scope>NUCLEOTIDE SEQUENCE</scope>
    <source>
        <strain evidence="4">Race5_Kim</strain>
    </source>
</reference>
<feature type="compositionally biased region" description="Polar residues" evidence="2">
    <location>
        <begin position="74"/>
        <end position="87"/>
    </location>
</feature>
<organism evidence="4 5">
    <name type="scientific">Passalora fulva</name>
    <name type="common">Tomato leaf mold</name>
    <name type="synonym">Cladosporium fulvum</name>
    <dbReference type="NCBI Taxonomy" id="5499"/>
    <lineage>
        <taxon>Eukaryota</taxon>
        <taxon>Fungi</taxon>
        <taxon>Dikarya</taxon>
        <taxon>Ascomycota</taxon>
        <taxon>Pezizomycotina</taxon>
        <taxon>Dothideomycetes</taxon>
        <taxon>Dothideomycetidae</taxon>
        <taxon>Mycosphaerellales</taxon>
        <taxon>Mycosphaerellaceae</taxon>
        <taxon>Fulvia</taxon>
    </lineage>
</organism>
<feature type="domain" description="RING-type" evidence="3">
    <location>
        <begin position="399"/>
        <end position="453"/>
    </location>
</feature>
<protein>
    <recommendedName>
        <fullName evidence="3">RING-type domain-containing protein</fullName>
    </recommendedName>
</protein>
<keyword evidence="1" id="KW-0479">Metal-binding</keyword>
<evidence type="ECO:0000256" key="1">
    <source>
        <dbReference type="PROSITE-ProRule" id="PRU00175"/>
    </source>
</evidence>
<feature type="compositionally biased region" description="Acidic residues" evidence="2">
    <location>
        <begin position="113"/>
        <end position="123"/>
    </location>
</feature>
<gene>
    <name evidence="4" type="ORF">CLAFUR5_07603</name>
</gene>
<dbReference type="Gene3D" id="3.30.40.10">
    <property type="entry name" value="Zinc/RING finger domain, C3HC4 (zinc finger)"/>
    <property type="match status" value="1"/>
</dbReference>
<feature type="compositionally biased region" description="Basic and acidic residues" evidence="2">
    <location>
        <begin position="1"/>
        <end position="14"/>
    </location>
</feature>
<dbReference type="PROSITE" id="PS50089">
    <property type="entry name" value="ZF_RING_2"/>
    <property type="match status" value="1"/>
</dbReference>
<accession>A0A9Q8UR28</accession>
<evidence type="ECO:0000259" key="3">
    <source>
        <dbReference type="PROSITE" id="PS50089"/>
    </source>
</evidence>
<feature type="region of interest" description="Disordered" evidence="2">
    <location>
        <begin position="1"/>
        <end position="178"/>
    </location>
</feature>
<feature type="compositionally biased region" description="Basic and acidic residues" evidence="2">
    <location>
        <begin position="140"/>
        <end position="159"/>
    </location>
</feature>
<sequence length="478" mass="53771">MPLRIHESPRDTPLRDSPQPPDIPPGSASRLATYTYSNEPPADAHENLREHGSHGSILQNSGSQHEVAQARSARYSTTDPYSGNVTYPNRDAPTPSAEYTRLFQALTGHGLQESDEEDGDGNEAELSSDRNPPQQSPRRSILDDYHEAQHSADGDEGRPEPGFYGHASSQQRPAAHQISLSPRQDATQLNTPYPAGLLSNIFDFGGELRRRLPESEFAPPVAMQQRASLPHVQEAMDHNISGHVSQVTNMSGVASEILSEHVRGPATVHQPAPSTLSPNASNLVEHEHVDFLAWARRLYFQMHLQRLKIRQRLKDEQRLERGELGSPFHRQHERMASEMREEQRRIDCIHHATIQRLVHSLTNEGDLFMAAIDLVSRRSQAQFQLLTVKAAHRQASDGCPICSKTWSREDQGAETFPTLCGNGILRETMCSNLICEDCLYACSLNNFKCPCCRQEIKHEDIARRRAQRRRAARMYTEQ</sequence>
<dbReference type="EMBL" id="CP090168">
    <property type="protein sequence ID" value="UJO19313.1"/>
    <property type="molecule type" value="Genomic_DNA"/>
</dbReference>
<keyword evidence="5" id="KW-1185">Reference proteome</keyword>
<reference evidence="4" key="2">
    <citation type="journal article" date="2022" name="Microb. Genom.">
        <title>A chromosome-scale genome assembly of the tomato pathogen Cladosporium fulvum reveals a compartmentalized genome architecture and the presence of a dispensable chromosome.</title>
        <authorList>
            <person name="Zaccaron A.Z."/>
            <person name="Chen L.H."/>
            <person name="Samaras A."/>
            <person name="Stergiopoulos I."/>
        </authorList>
    </citation>
    <scope>NUCLEOTIDE SEQUENCE</scope>
    <source>
        <strain evidence="4">Race5_Kim</strain>
    </source>
</reference>
<dbReference type="InterPro" id="IPR013083">
    <property type="entry name" value="Znf_RING/FYVE/PHD"/>
</dbReference>
<dbReference type="SUPFAM" id="SSF57850">
    <property type="entry name" value="RING/U-box"/>
    <property type="match status" value="1"/>
</dbReference>
<evidence type="ECO:0000313" key="4">
    <source>
        <dbReference type="EMBL" id="UJO19313.1"/>
    </source>
</evidence>
<dbReference type="RefSeq" id="XP_047763679.1">
    <property type="nucleotide sequence ID" value="XM_047906751.1"/>
</dbReference>
<feature type="compositionally biased region" description="Polar residues" evidence="2">
    <location>
        <begin position="56"/>
        <end position="66"/>
    </location>
</feature>
<evidence type="ECO:0000313" key="5">
    <source>
        <dbReference type="Proteomes" id="UP000756132"/>
    </source>
</evidence>
<dbReference type="Proteomes" id="UP000756132">
    <property type="component" value="Chromosome 6"/>
</dbReference>
<feature type="compositionally biased region" description="Basic and acidic residues" evidence="2">
    <location>
        <begin position="42"/>
        <end position="53"/>
    </location>
</feature>
<feature type="compositionally biased region" description="Polar residues" evidence="2">
    <location>
        <begin position="167"/>
        <end position="178"/>
    </location>
</feature>
<dbReference type="GeneID" id="71987481"/>
<evidence type="ECO:0000256" key="2">
    <source>
        <dbReference type="SAM" id="MobiDB-lite"/>
    </source>
</evidence>
<dbReference type="GO" id="GO:0008270">
    <property type="term" value="F:zinc ion binding"/>
    <property type="evidence" value="ECO:0007669"/>
    <property type="project" value="UniProtKB-KW"/>
</dbReference>
<proteinExistence type="predicted"/>
<feature type="compositionally biased region" description="Polar residues" evidence="2">
    <location>
        <begin position="129"/>
        <end position="138"/>
    </location>
</feature>
<name>A0A9Q8UR28_PASFU</name>
<dbReference type="AlphaFoldDB" id="A0A9Q8UR28"/>
<keyword evidence="1" id="KW-0862">Zinc</keyword>
<dbReference type="KEGG" id="ffu:CLAFUR5_07603"/>
<keyword evidence="1" id="KW-0863">Zinc-finger</keyword>